<keyword evidence="4" id="KW-1185">Reference proteome</keyword>
<dbReference type="RefSeq" id="WP_373635058.1">
    <property type="nucleotide sequence ID" value="NZ_CP151767.2"/>
</dbReference>
<evidence type="ECO:0008006" key="5">
    <source>
        <dbReference type="Google" id="ProtNLM"/>
    </source>
</evidence>
<dbReference type="Proteomes" id="UP001470809">
    <property type="component" value="Chromosome"/>
</dbReference>
<accession>A0ABZ3JBV6</accession>
<dbReference type="EMBL" id="CP151767">
    <property type="protein sequence ID" value="XFU26493.1"/>
    <property type="molecule type" value="Genomic_DNA"/>
</dbReference>
<gene>
    <name evidence="3" type="ORF">AABB31_23285</name>
</gene>
<sequence length="1159" mass="125212">MTKTAFNKSQVSRLALIAVLAAGWADAQSNVDGGGINPAPILPNTEQETGPVDNSAGFVLSLDGVPVDADPQIEDRVRQTDVALAQADVRVQLNTLDPTPRLDVEVAGPPKAYGPGDQVTLISESNYPAFIDRAEMRLIDRAAPGGARLVATVPAPVNGRVSLVLPEGRDLVVVHRVYDARGRYDETQALPLTRPVDRAQRDDVEEGTDFGARRGIRVNGGTVTVSASNVAPGAVLQTMGETVRPDPNGNLVLERILPRGDYEIDVAVHGGGQNLGLSRPVEIPGGEWFYVAVADLTFGRYSDGQTGETYTSSTGRLQYFVEGETNGGVRITSSLDTGEEELDEIFRRLDDKDPRGIIERMDPEDGYITYGDDSKTEDLTPTSGKFYLRVEQDNSFVVWGDYKSTLDGNGFLRNERSLYGLQGHYETQSTTSRGDARVTVDAYAAQPDQLVGRDVFRGTGGSVYFLREQDISVDTQTVTVELRDSATNRVVDRVTLVEGRDYQINAIQGIITLSQPLTDALDRRLISTNASGDETVNLIVQYEFTPTTSDVDGFSFGGRAESWATDDLRIGVTAMEDETGVSTQRSAGVDLRYQMGDNSFVQLDYAESEGPGFETSLSDDGGLVFATNTGVDGTGTAAKIEAQLDLADFGSSRSGVVGGYFEDRTEGFSTLDHTVTADTGDERLYGVFANVEKTDDAFGYRVYADIYENAVGDERTEVGAELSGDISPRLSYDLGIENLDEREDGVDGNRTDVAARLTYAVRDDLDVYIFGQGAVASEGLTDNDRVGLGVNGAFGNGWKVGAEVSDGTGGLGARVLATQTRSDNSTAYFGYELDPGRALDAGVAAADNGGKYVLGGTRQISDQVSMFGENTYDIFGTSQELIGAYGVTYSPTDFLSYTVTMDVGQLRDDADGDIDRRALSFGVRYEDESLRAAGRIEVRNDDFEDPDRQDTNAFFVVAKTDYRLSDDARLLFKADYARTEANGASFQDGTLVDASLGYAYRPVDNERLNVLARYRYFYDDVGQEVDGVSSAGPVQESHVLSVDGSYDLNQQWTLGGKFGGRWTDSAATAGAELASNDAVLAVANARYHALNKWDILVEARHLELIDAEASETGFLGAVYRQVGDNAQVGVGYNFGRISSDLTDLTFDDQGLFLNIVAAY</sequence>
<evidence type="ECO:0000256" key="1">
    <source>
        <dbReference type="SAM" id="MobiDB-lite"/>
    </source>
</evidence>
<reference evidence="3" key="1">
    <citation type="submission" date="2024-08" db="EMBL/GenBank/DDBJ databases">
        <title>Phylogenomic analyses of a clade within the roseobacter group suggest taxonomic reassignments of species of the genera Aestuariivita, Citreicella, Loktanella, Nautella, Pelagibaca, Ruegeria, Thalassobius, Thiobacimonas and Tropicibacter, and the proposal o.</title>
        <authorList>
            <person name="Jeon C.O."/>
        </authorList>
    </citation>
    <scope>NUCLEOTIDE SEQUENCE</scope>
    <source>
        <strain evidence="3">SS1-5</strain>
    </source>
</reference>
<feature type="signal peptide" evidence="2">
    <location>
        <begin position="1"/>
        <end position="27"/>
    </location>
</feature>
<evidence type="ECO:0000313" key="3">
    <source>
        <dbReference type="EMBL" id="XFU26493.1"/>
    </source>
</evidence>
<evidence type="ECO:0000313" key="4">
    <source>
        <dbReference type="Proteomes" id="UP001470809"/>
    </source>
</evidence>
<keyword evidence="2" id="KW-0732">Signal</keyword>
<protein>
    <recommendedName>
        <fullName evidence="5">TonB-dependent receptor</fullName>
    </recommendedName>
</protein>
<evidence type="ECO:0000256" key="2">
    <source>
        <dbReference type="SAM" id="SignalP"/>
    </source>
</evidence>
<name>A0ABZ3JBV6_9RHOB</name>
<dbReference type="SUPFAM" id="SSF56935">
    <property type="entry name" value="Porins"/>
    <property type="match status" value="1"/>
</dbReference>
<feature type="region of interest" description="Disordered" evidence="1">
    <location>
        <begin position="356"/>
        <end position="375"/>
    </location>
</feature>
<feature type="chain" id="PRO_5046096239" description="TonB-dependent receptor" evidence="2">
    <location>
        <begin position="28"/>
        <end position="1159"/>
    </location>
</feature>
<organism evidence="3 4">
    <name type="scientific">Yoonia rhodophyticola</name>
    <dbReference type="NCBI Taxonomy" id="3137370"/>
    <lineage>
        <taxon>Bacteria</taxon>
        <taxon>Pseudomonadati</taxon>
        <taxon>Pseudomonadota</taxon>
        <taxon>Alphaproteobacteria</taxon>
        <taxon>Rhodobacterales</taxon>
        <taxon>Paracoccaceae</taxon>
        <taxon>Yoonia</taxon>
    </lineage>
</organism>
<proteinExistence type="predicted"/>